<proteinExistence type="predicted"/>
<comment type="caution">
    <text evidence="1">The sequence shown here is derived from an EMBL/GenBank/DDBJ whole genome shotgun (WGS) entry which is preliminary data.</text>
</comment>
<organism evidence="1">
    <name type="scientific">marine sediment metagenome</name>
    <dbReference type="NCBI Taxonomy" id="412755"/>
    <lineage>
        <taxon>unclassified sequences</taxon>
        <taxon>metagenomes</taxon>
        <taxon>ecological metagenomes</taxon>
    </lineage>
</organism>
<sequence length="77" mass="9144">MFRCPVLILSEASDDLSWIIRIAELQTDITSLSLSMNLGILSYQARNWLRYFQMEIRRAEKRRIAKQVDNIKEVTKR</sequence>
<gene>
    <name evidence="1" type="ORF">LCGC14_3000810</name>
</gene>
<dbReference type="EMBL" id="LAZR01061830">
    <property type="protein sequence ID" value="KKK62790.1"/>
    <property type="molecule type" value="Genomic_DNA"/>
</dbReference>
<reference evidence="1" key="1">
    <citation type="journal article" date="2015" name="Nature">
        <title>Complex archaea that bridge the gap between prokaryotes and eukaryotes.</title>
        <authorList>
            <person name="Spang A."/>
            <person name="Saw J.H."/>
            <person name="Jorgensen S.L."/>
            <person name="Zaremba-Niedzwiedzka K."/>
            <person name="Martijn J."/>
            <person name="Lind A.E."/>
            <person name="van Eijk R."/>
            <person name="Schleper C."/>
            <person name="Guy L."/>
            <person name="Ettema T.J."/>
        </authorList>
    </citation>
    <scope>NUCLEOTIDE SEQUENCE</scope>
</reference>
<dbReference type="AlphaFoldDB" id="A0A0F8XNP4"/>
<accession>A0A0F8XNP4</accession>
<name>A0A0F8XNP4_9ZZZZ</name>
<protein>
    <submittedName>
        <fullName evidence="1">Uncharacterized protein</fullName>
    </submittedName>
</protein>
<evidence type="ECO:0000313" key="1">
    <source>
        <dbReference type="EMBL" id="KKK62790.1"/>
    </source>
</evidence>